<sequence length="82" mass="9607">MILNFRKRKRKRKIVSSSSSPSSSPSCHHTSARDNFSTTGYWFHSPKCFRQPLILENLRQSFEPVLLDRFCSKFKCGFNFAM</sequence>
<name>A0A9Q0LWD4_ANAIG</name>
<feature type="compositionally biased region" description="Basic residues" evidence="1">
    <location>
        <begin position="1"/>
        <end position="14"/>
    </location>
</feature>
<feature type="compositionally biased region" description="Low complexity" evidence="1">
    <location>
        <begin position="16"/>
        <end position="26"/>
    </location>
</feature>
<evidence type="ECO:0000313" key="3">
    <source>
        <dbReference type="Proteomes" id="UP001149090"/>
    </source>
</evidence>
<comment type="caution">
    <text evidence="2">The sequence shown here is derived from an EMBL/GenBank/DDBJ whole genome shotgun (WGS) entry which is preliminary data.</text>
</comment>
<accession>A0A9Q0LWD4</accession>
<dbReference type="AlphaFoldDB" id="A0A9Q0LWD4"/>
<gene>
    <name evidence="2" type="ORF">M0811_14305</name>
</gene>
<keyword evidence="3" id="KW-1185">Reference proteome</keyword>
<protein>
    <submittedName>
        <fullName evidence="2">Uncharacterized protein</fullName>
    </submittedName>
</protein>
<proteinExistence type="predicted"/>
<feature type="region of interest" description="Disordered" evidence="1">
    <location>
        <begin position="1"/>
        <end position="32"/>
    </location>
</feature>
<dbReference type="Proteomes" id="UP001149090">
    <property type="component" value="Unassembled WGS sequence"/>
</dbReference>
<organism evidence="2 3">
    <name type="scientific">Anaeramoeba ignava</name>
    <name type="common">Anaerobic marine amoeba</name>
    <dbReference type="NCBI Taxonomy" id="1746090"/>
    <lineage>
        <taxon>Eukaryota</taxon>
        <taxon>Metamonada</taxon>
        <taxon>Anaeramoebidae</taxon>
        <taxon>Anaeramoeba</taxon>
    </lineage>
</organism>
<dbReference type="EMBL" id="JAPDFW010000019">
    <property type="protein sequence ID" value="KAJ5079975.1"/>
    <property type="molecule type" value="Genomic_DNA"/>
</dbReference>
<evidence type="ECO:0000313" key="2">
    <source>
        <dbReference type="EMBL" id="KAJ5079975.1"/>
    </source>
</evidence>
<reference evidence="2" key="1">
    <citation type="submission" date="2022-10" db="EMBL/GenBank/DDBJ databases">
        <title>Novel sulphate-reducing endosymbionts in the free-living metamonad Anaeramoeba.</title>
        <authorList>
            <person name="Jerlstrom-Hultqvist J."/>
            <person name="Cepicka I."/>
            <person name="Gallot-Lavallee L."/>
            <person name="Salas-Leiva D."/>
            <person name="Curtis B.A."/>
            <person name="Zahonova K."/>
            <person name="Pipaliya S."/>
            <person name="Dacks J."/>
            <person name="Roger A.J."/>
        </authorList>
    </citation>
    <scope>NUCLEOTIDE SEQUENCE</scope>
    <source>
        <strain evidence="2">BMAN</strain>
    </source>
</reference>
<evidence type="ECO:0000256" key="1">
    <source>
        <dbReference type="SAM" id="MobiDB-lite"/>
    </source>
</evidence>